<dbReference type="OrthoDB" id="10559165at2759"/>
<organism evidence="1 2">
    <name type="scientific">Synaphobranchus kaupii</name>
    <name type="common">Kaup's arrowtooth eel</name>
    <dbReference type="NCBI Taxonomy" id="118154"/>
    <lineage>
        <taxon>Eukaryota</taxon>
        <taxon>Metazoa</taxon>
        <taxon>Chordata</taxon>
        <taxon>Craniata</taxon>
        <taxon>Vertebrata</taxon>
        <taxon>Euteleostomi</taxon>
        <taxon>Actinopterygii</taxon>
        <taxon>Neopterygii</taxon>
        <taxon>Teleostei</taxon>
        <taxon>Anguilliformes</taxon>
        <taxon>Synaphobranchidae</taxon>
        <taxon>Synaphobranchus</taxon>
    </lineage>
</organism>
<accession>A0A9Q1J4L7</accession>
<gene>
    <name evidence="1" type="ORF">SKAU_G00143260</name>
</gene>
<dbReference type="AlphaFoldDB" id="A0A9Q1J4L7"/>
<proteinExistence type="predicted"/>
<dbReference type="Proteomes" id="UP001152622">
    <property type="component" value="Chromosome 4"/>
</dbReference>
<sequence length="66" mass="7509">MAELKKWPPLCELQWLWSRSLLKGPRYRLSACVPPSPLRGKDRLAAEAPGKIEFECHSEAYAEISP</sequence>
<name>A0A9Q1J4L7_SYNKA</name>
<keyword evidence="2" id="KW-1185">Reference proteome</keyword>
<evidence type="ECO:0000313" key="1">
    <source>
        <dbReference type="EMBL" id="KAJ8365495.1"/>
    </source>
</evidence>
<evidence type="ECO:0000313" key="2">
    <source>
        <dbReference type="Proteomes" id="UP001152622"/>
    </source>
</evidence>
<reference evidence="1" key="1">
    <citation type="journal article" date="2023" name="Science">
        <title>Genome structures resolve the early diversification of teleost fishes.</title>
        <authorList>
            <person name="Parey E."/>
            <person name="Louis A."/>
            <person name="Montfort J."/>
            <person name="Bouchez O."/>
            <person name="Roques C."/>
            <person name="Iampietro C."/>
            <person name="Lluch J."/>
            <person name="Castinel A."/>
            <person name="Donnadieu C."/>
            <person name="Desvignes T."/>
            <person name="Floi Bucao C."/>
            <person name="Jouanno E."/>
            <person name="Wen M."/>
            <person name="Mejri S."/>
            <person name="Dirks R."/>
            <person name="Jansen H."/>
            <person name="Henkel C."/>
            <person name="Chen W.J."/>
            <person name="Zahm M."/>
            <person name="Cabau C."/>
            <person name="Klopp C."/>
            <person name="Thompson A.W."/>
            <person name="Robinson-Rechavi M."/>
            <person name="Braasch I."/>
            <person name="Lecointre G."/>
            <person name="Bobe J."/>
            <person name="Postlethwait J.H."/>
            <person name="Berthelot C."/>
            <person name="Roest Crollius H."/>
            <person name="Guiguen Y."/>
        </authorList>
    </citation>
    <scope>NUCLEOTIDE SEQUENCE</scope>
    <source>
        <strain evidence="1">WJC10195</strain>
    </source>
</reference>
<protein>
    <submittedName>
        <fullName evidence="1">Uncharacterized protein</fullName>
    </submittedName>
</protein>
<dbReference type="EMBL" id="JAINUF010000004">
    <property type="protein sequence ID" value="KAJ8365495.1"/>
    <property type="molecule type" value="Genomic_DNA"/>
</dbReference>
<comment type="caution">
    <text evidence="1">The sequence shown here is derived from an EMBL/GenBank/DDBJ whole genome shotgun (WGS) entry which is preliminary data.</text>
</comment>